<dbReference type="InterPro" id="IPR039424">
    <property type="entry name" value="SBP_5"/>
</dbReference>
<dbReference type="GO" id="GO:0043190">
    <property type="term" value="C:ATP-binding cassette (ABC) transporter complex"/>
    <property type="evidence" value="ECO:0007669"/>
    <property type="project" value="InterPro"/>
</dbReference>
<dbReference type="SUPFAM" id="SSF53850">
    <property type="entry name" value="Periplasmic binding protein-like II"/>
    <property type="match status" value="1"/>
</dbReference>
<sequence>MKPLRRRELLKQGVFRSAAAVLAAGSRAVPFAILRSPARAAAAAAIERDQTFVAVDGTEPNSLEPAVGTGPFQAIMNAMFEGLVAWNDQGQVVPALATSWKLSQDGRMWTFTLRPGVKFHDGTPFTADSVKATVDRMFDKSVPATRRGNYLLIKDVTPIDDHTVRFTTDPPNPDFPLLMADVSAKIVSPGAVKMYGQDFGRHPVGTGPFKFEEWIPNDHVSATINPDYWGPKPRVRRFVYRPIPEGSGRVVVLKTGEADIVQNLPPADVPALRQTAGLYVRTTPSRTIAELETADTKPPFSDVRVRQALNMAIDQNAIIKGIMKGFAQPLHSPGIPGIWGSYDFPPFRYDPNRARQMLADAGYASGMDVTVNLTRGRWAGDAQVVQAVQGYWANVGVRMTIREMAFADLLAFSSSDPDTRPGTATCLLKGSPYIDYHLYRMYDSAATNVPATQQRTGYSNPEVDKLIAAERSTFDPEKRLPILKQVQQIIWQDQPIIYLLQLVNIWGARRGTSGFIVLPTGDFVPHQVQRGP</sequence>
<evidence type="ECO:0000259" key="4">
    <source>
        <dbReference type="Pfam" id="PF00496"/>
    </source>
</evidence>
<organism evidence="5 6">
    <name type="scientific">Candidatus Segetimicrobium genomatis</name>
    <dbReference type="NCBI Taxonomy" id="2569760"/>
    <lineage>
        <taxon>Bacteria</taxon>
        <taxon>Bacillati</taxon>
        <taxon>Candidatus Sysuimicrobiota</taxon>
        <taxon>Candidatus Sysuimicrobiia</taxon>
        <taxon>Candidatus Sysuimicrobiales</taxon>
        <taxon>Candidatus Segetimicrobiaceae</taxon>
        <taxon>Candidatus Segetimicrobium</taxon>
    </lineage>
</organism>
<dbReference type="Proteomes" id="UP000318509">
    <property type="component" value="Unassembled WGS sequence"/>
</dbReference>
<dbReference type="InterPro" id="IPR006311">
    <property type="entry name" value="TAT_signal"/>
</dbReference>
<dbReference type="Gene3D" id="3.10.105.10">
    <property type="entry name" value="Dipeptide-binding Protein, Domain 3"/>
    <property type="match status" value="1"/>
</dbReference>
<evidence type="ECO:0000256" key="1">
    <source>
        <dbReference type="ARBA" id="ARBA00005695"/>
    </source>
</evidence>
<comment type="similarity">
    <text evidence="1">Belongs to the bacterial solute-binding protein 5 family.</text>
</comment>
<protein>
    <recommendedName>
        <fullName evidence="4">Solute-binding protein family 5 domain-containing protein</fullName>
    </recommendedName>
</protein>
<keyword evidence="3" id="KW-0732">Signal</keyword>
<name>A0A537KCX0_9BACT</name>
<feature type="domain" description="Solute-binding protein family 5" evidence="4">
    <location>
        <begin position="91"/>
        <end position="407"/>
    </location>
</feature>
<dbReference type="Gene3D" id="3.40.190.10">
    <property type="entry name" value="Periplasmic binding protein-like II"/>
    <property type="match status" value="1"/>
</dbReference>
<keyword evidence="2" id="KW-0813">Transport</keyword>
<proteinExistence type="inferred from homology"/>
<comment type="caution">
    <text evidence="5">The sequence shown here is derived from an EMBL/GenBank/DDBJ whole genome shotgun (WGS) entry which is preliminary data.</text>
</comment>
<dbReference type="PROSITE" id="PS51318">
    <property type="entry name" value="TAT"/>
    <property type="match status" value="1"/>
</dbReference>
<dbReference type="GO" id="GO:1904680">
    <property type="term" value="F:peptide transmembrane transporter activity"/>
    <property type="evidence" value="ECO:0007669"/>
    <property type="project" value="TreeGrafter"/>
</dbReference>
<evidence type="ECO:0000256" key="3">
    <source>
        <dbReference type="ARBA" id="ARBA00022729"/>
    </source>
</evidence>
<dbReference type="PANTHER" id="PTHR30290:SF9">
    <property type="entry name" value="OLIGOPEPTIDE-BINDING PROTEIN APPA"/>
    <property type="match status" value="1"/>
</dbReference>
<evidence type="ECO:0000313" key="5">
    <source>
        <dbReference type="EMBL" id="TMI93620.1"/>
    </source>
</evidence>
<dbReference type="EMBL" id="VBAK01000020">
    <property type="protein sequence ID" value="TMI93620.1"/>
    <property type="molecule type" value="Genomic_DNA"/>
</dbReference>
<evidence type="ECO:0000256" key="2">
    <source>
        <dbReference type="ARBA" id="ARBA00022448"/>
    </source>
</evidence>
<dbReference type="Pfam" id="PF00496">
    <property type="entry name" value="SBP_bac_5"/>
    <property type="match status" value="1"/>
</dbReference>
<dbReference type="Gene3D" id="3.90.76.10">
    <property type="entry name" value="Dipeptide-binding Protein, Domain 1"/>
    <property type="match status" value="1"/>
</dbReference>
<accession>A0A537KCX0</accession>
<reference evidence="5 6" key="1">
    <citation type="journal article" date="2019" name="Nat. Microbiol.">
        <title>Mediterranean grassland soil C-N compound turnover is dependent on rainfall and depth, and is mediated by genomically divergent microorganisms.</title>
        <authorList>
            <person name="Diamond S."/>
            <person name="Andeer P.F."/>
            <person name="Li Z."/>
            <person name="Crits-Christoph A."/>
            <person name="Burstein D."/>
            <person name="Anantharaman K."/>
            <person name="Lane K.R."/>
            <person name="Thomas B.C."/>
            <person name="Pan C."/>
            <person name="Northen T.R."/>
            <person name="Banfield J.F."/>
        </authorList>
    </citation>
    <scope>NUCLEOTIDE SEQUENCE [LARGE SCALE GENOMIC DNA]</scope>
    <source>
        <strain evidence="5">NP_3</strain>
    </source>
</reference>
<dbReference type="GO" id="GO:0042597">
    <property type="term" value="C:periplasmic space"/>
    <property type="evidence" value="ECO:0007669"/>
    <property type="project" value="UniProtKB-ARBA"/>
</dbReference>
<evidence type="ECO:0000313" key="6">
    <source>
        <dbReference type="Proteomes" id="UP000318509"/>
    </source>
</evidence>
<gene>
    <name evidence="5" type="ORF">E6H00_01010</name>
</gene>
<dbReference type="InterPro" id="IPR030678">
    <property type="entry name" value="Peptide/Ni-bd"/>
</dbReference>
<dbReference type="AlphaFoldDB" id="A0A537KCX0"/>
<dbReference type="GO" id="GO:0015833">
    <property type="term" value="P:peptide transport"/>
    <property type="evidence" value="ECO:0007669"/>
    <property type="project" value="TreeGrafter"/>
</dbReference>
<dbReference type="PIRSF" id="PIRSF002741">
    <property type="entry name" value="MppA"/>
    <property type="match status" value="1"/>
</dbReference>
<dbReference type="PANTHER" id="PTHR30290">
    <property type="entry name" value="PERIPLASMIC BINDING COMPONENT OF ABC TRANSPORTER"/>
    <property type="match status" value="1"/>
</dbReference>
<dbReference type="InterPro" id="IPR000914">
    <property type="entry name" value="SBP_5_dom"/>
</dbReference>